<dbReference type="EMBL" id="CP126209">
    <property type="protein sequence ID" value="WIA10686.1"/>
    <property type="molecule type" value="Genomic_DNA"/>
</dbReference>
<sequence length="266" mass="27971">MYQRHLQLEQQMKEALQQHMAQQQQQQQQQQHMAQQQQQQQQQASVVASAPLDFAAAGSIQAQGIMAQQLLLELYNPLASGLSEGAGGGDDSADEAAGSGGLNLQLLDVSESVDDLDDAVAQGGLRASLSGLAEAQDEAAQQALLAAVMQQYLQTLQPRDRSLLALRLGIPQPDSSTAQHTTSSTSVTLSIAGLAAAGAADVDGRSQQGMSLEQLAQHFGVKSRQQAHKMMEAAVGQLRRRLQAAAGQDAAVAQLLGVPGSSMGEQ</sequence>
<feature type="coiled-coil region" evidence="1">
    <location>
        <begin position="5"/>
        <end position="40"/>
    </location>
</feature>
<reference evidence="2 3" key="1">
    <citation type="submission" date="2023-05" db="EMBL/GenBank/DDBJ databases">
        <title>A 100% complete, gapless, phased diploid assembly of the Scenedesmus obliquus UTEX 3031 genome.</title>
        <authorList>
            <person name="Biondi T.C."/>
            <person name="Hanschen E.R."/>
            <person name="Kwon T."/>
            <person name="Eng W."/>
            <person name="Kruse C.P.S."/>
            <person name="Koehler S.I."/>
            <person name="Kunde Y."/>
            <person name="Gleasner C.D."/>
            <person name="You Mak K.T."/>
            <person name="Polle J."/>
            <person name="Hovde B.T."/>
            <person name="Starkenburg S.R."/>
        </authorList>
    </citation>
    <scope>NUCLEOTIDE SEQUENCE [LARGE SCALE GENOMIC DNA]</scope>
    <source>
        <strain evidence="2 3">DOE0152z</strain>
    </source>
</reference>
<name>A0ABY8TQV2_TETOB</name>
<organism evidence="2 3">
    <name type="scientific">Tetradesmus obliquus</name>
    <name type="common">Green alga</name>
    <name type="synonym">Acutodesmus obliquus</name>
    <dbReference type="NCBI Taxonomy" id="3088"/>
    <lineage>
        <taxon>Eukaryota</taxon>
        <taxon>Viridiplantae</taxon>
        <taxon>Chlorophyta</taxon>
        <taxon>core chlorophytes</taxon>
        <taxon>Chlorophyceae</taxon>
        <taxon>CS clade</taxon>
        <taxon>Sphaeropleales</taxon>
        <taxon>Scenedesmaceae</taxon>
        <taxon>Tetradesmus</taxon>
    </lineage>
</organism>
<keyword evidence="1" id="KW-0175">Coiled coil</keyword>
<dbReference type="Gene3D" id="1.10.10.10">
    <property type="entry name" value="Winged helix-like DNA-binding domain superfamily/Winged helix DNA-binding domain"/>
    <property type="match status" value="1"/>
</dbReference>
<evidence type="ECO:0000256" key="1">
    <source>
        <dbReference type="SAM" id="Coils"/>
    </source>
</evidence>
<dbReference type="Proteomes" id="UP001244341">
    <property type="component" value="Chromosome 2b"/>
</dbReference>
<keyword evidence="3" id="KW-1185">Reference proteome</keyword>
<gene>
    <name evidence="2" type="ORF">OEZ85_010866</name>
</gene>
<proteinExistence type="predicted"/>
<protein>
    <submittedName>
        <fullName evidence="2">Uncharacterized protein</fullName>
    </submittedName>
</protein>
<dbReference type="InterPro" id="IPR036388">
    <property type="entry name" value="WH-like_DNA-bd_sf"/>
</dbReference>
<evidence type="ECO:0000313" key="2">
    <source>
        <dbReference type="EMBL" id="WIA10686.1"/>
    </source>
</evidence>
<evidence type="ECO:0000313" key="3">
    <source>
        <dbReference type="Proteomes" id="UP001244341"/>
    </source>
</evidence>
<accession>A0ABY8TQV2</accession>